<dbReference type="PROSITE" id="PS50949">
    <property type="entry name" value="HTH_GNTR"/>
    <property type="match status" value="2"/>
</dbReference>
<proteinExistence type="predicted"/>
<evidence type="ECO:0000256" key="3">
    <source>
        <dbReference type="ARBA" id="ARBA00023163"/>
    </source>
</evidence>
<reference evidence="4" key="1">
    <citation type="submission" date="2019-11" db="EMBL/GenBank/DDBJ databases">
        <authorList>
            <person name="Feng L."/>
        </authorList>
    </citation>
    <scope>NUCLEOTIDE SEQUENCE</scope>
    <source>
        <strain evidence="4">ElimosumLFYP34</strain>
    </source>
</reference>
<dbReference type="InterPro" id="IPR036390">
    <property type="entry name" value="WH_DNA-bd_sf"/>
</dbReference>
<dbReference type="GO" id="GO:0003677">
    <property type="term" value="F:DNA binding"/>
    <property type="evidence" value="ECO:0007669"/>
    <property type="project" value="UniProtKB-KW"/>
</dbReference>
<keyword evidence="1" id="KW-0805">Transcription regulation</keyword>
<dbReference type="PANTHER" id="PTHR43537">
    <property type="entry name" value="TRANSCRIPTIONAL REGULATOR, GNTR FAMILY"/>
    <property type="match status" value="1"/>
</dbReference>
<dbReference type="SMART" id="SM00345">
    <property type="entry name" value="HTH_GNTR"/>
    <property type="match status" value="2"/>
</dbReference>
<accession>A0A6N3GLK4</accession>
<keyword evidence="2" id="KW-0238">DNA-binding</keyword>
<dbReference type="Pfam" id="PF00392">
    <property type="entry name" value="GntR"/>
    <property type="match status" value="2"/>
</dbReference>
<dbReference type="SUPFAM" id="SSF46785">
    <property type="entry name" value="Winged helix' DNA-binding domain"/>
    <property type="match status" value="2"/>
</dbReference>
<evidence type="ECO:0000313" key="4">
    <source>
        <dbReference type="EMBL" id="VYU64990.1"/>
    </source>
</evidence>
<gene>
    <name evidence="4" type="ORF">ELLFYP34_03985</name>
</gene>
<keyword evidence="3" id="KW-0804">Transcription</keyword>
<dbReference type="CDD" id="cd07377">
    <property type="entry name" value="WHTH_GntR"/>
    <property type="match status" value="2"/>
</dbReference>
<evidence type="ECO:0000256" key="2">
    <source>
        <dbReference type="ARBA" id="ARBA00023125"/>
    </source>
</evidence>
<dbReference type="PANTHER" id="PTHR43537:SF5">
    <property type="entry name" value="UXU OPERON TRANSCRIPTIONAL REGULATOR"/>
    <property type="match status" value="1"/>
</dbReference>
<name>A0A6N3GLK4_EUBLI</name>
<dbReference type="Gene3D" id="1.10.10.10">
    <property type="entry name" value="Winged helix-like DNA-binding domain superfamily/Winged helix DNA-binding domain"/>
    <property type="match status" value="2"/>
</dbReference>
<sequence>MSELATQNLATYVYENLLLRIMTGILKKGDVLPSRKQLAEEYNVAEITIRTAVQMLALNSLVSTSQGKGTVVTFDMEHDDNSQFYWNFMSKRVGSIVDVMRATSLFFSDIMIYAALNCGPEDIVRFKQLYADYQEACGRNIVVCFSRFWEELLETLKNPLIKELYQQMVQFTGLFSIIFEEKMMMDFKVWSLPYLQVFFQGMEEGSLDKLRQGLGAVFGDSEFVAYSEKYNDRLGAEEQVPFYWFISSERHNLTNSIINVILKRIEIGEYQIGDSIPSLNAIREEFQVSVKTARNALGSLEETGMVERSQGKKAVVIKREAIRIDKEKIPVQQMQNDLKNLLDARAAFLLTHKTFVREALKGKRRNKGPEQQESRLKTVTYHSPIPLFNEMILQMESPTLRHIYMQLENIMIKGSHYRQTAEYDYSSRVSTIMENYERALNAYLEEDEDALEKSLYAVIRIQYDITVDYCRRMGVPAEPVIT</sequence>
<evidence type="ECO:0000256" key="1">
    <source>
        <dbReference type="ARBA" id="ARBA00023015"/>
    </source>
</evidence>
<dbReference type="InterPro" id="IPR000524">
    <property type="entry name" value="Tscrpt_reg_HTH_GntR"/>
</dbReference>
<dbReference type="GO" id="GO:0003700">
    <property type="term" value="F:DNA-binding transcription factor activity"/>
    <property type="evidence" value="ECO:0007669"/>
    <property type="project" value="InterPro"/>
</dbReference>
<organism evidence="4">
    <name type="scientific">Eubacterium limosum</name>
    <dbReference type="NCBI Taxonomy" id="1736"/>
    <lineage>
        <taxon>Bacteria</taxon>
        <taxon>Bacillati</taxon>
        <taxon>Bacillota</taxon>
        <taxon>Clostridia</taxon>
        <taxon>Eubacteriales</taxon>
        <taxon>Eubacteriaceae</taxon>
        <taxon>Eubacterium</taxon>
    </lineage>
</organism>
<dbReference type="EMBL" id="CACRTR010000016">
    <property type="protein sequence ID" value="VYU64990.1"/>
    <property type="molecule type" value="Genomic_DNA"/>
</dbReference>
<dbReference type="InterPro" id="IPR036388">
    <property type="entry name" value="WH-like_DNA-bd_sf"/>
</dbReference>
<dbReference type="AlphaFoldDB" id="A0A6N3GLK4"/>
<protein>
    <submittedName>
        <fullName evidence="4">Transcriptional regulator NanR</fullName>
    </submittedName>
</protein>